<accession>A0A4D6N9X5</accession>
<organism evidence="2 3">
    <name type="scientific">Vigna unguiculata</name>
    <name type="common">Cowpea</name>
    <dbReference type="NCBI Taxonomy" id="3917"/>
    <lineage>
        <taxon>Eukaryota</taxon>
        <taxon>Viridiplantae</taxon>
        <taxon>Streptophyta</taxon>
        <taxon>Embryophyta</taxon>
        <taxon>Tracheophyta</taxon>
        <taxon>Spermatophyta</taxon>
        <taxon>Magnoliopsida</taxon>
        <taxon>eudicotyledons</taxon>
        <taxon>Gunneridae</taxon>
        <taxon>Pentapetalae</taxon>
        <taxon>rosids</taxon>
        <taxon>fabids</taxon>
        <taxon>Fabales</taxon>
        <taxon>Fabaceae</taxon>
        <taxon>Papilionoideae</taxon>
        <taxon>50 kb inversion clade</taxon>
        <taxon>NPAAA clade</taxon>
        <taxon>indigoferoid/millettioid clade</taxon>
        <taxon>Phaseoleae</taxon>
        <taxon>Vigna</taxon>
    </lineage>
</organism>
<name>A0A4D6N9X5_VIGUN</name>
<keyword evidence="3" id="KW-1185">Reference proteome</keyword>
<evidence type="ECO:0000313" key="2">
    <source>
        <dbReference type="EMBL" id="QCE10680.1"/>
    </source>
</evidence>
<reference evidence="2 3" key="1">
    <citation type="submission" date="2019-04" db="EMBL/GenBank/DDBJ databases">
        <title>An improved genome assembly and genetic linkage map for asparagus bean, Vigna unguiculata ssp. sesquipedialis.</title>
        <authorList>
            <person name="Xia Q."/>
            <person name="Zhang R."/>
            <person name="Dong Y."/>
        </authorList>
    </citation>
    <scope>NUCLEOTIDE SEQUENCE [LARGE SCALE GENOMIC DNA]</scope>
    <source>
        <tissue evidence="2">Leaf</tissue>
    </source>
</reference>
<gene>
    <name evidence="2" type="ORF">DEO72_LG10g1911</name>
</gene>
<sequence>MEASPKPRSRSTNAVADEKTVPLRRGTQPSFERGTQTHDGSGEATAAARRRQWLGDDSAMATSVSSGSAIGVVNLGERGDGGTPTHGGSRETMTPAR</sequence>
<protein>
    <submittedName>
        <fullName evidence="2">Uncharacterized protein</fullName>
    </submittedName>
</protein>
<feature type="region of interest" description="Disordered" evidence="1">
    <location>
        <begin position="71"/>
        <end position="97"/>
    </location>
</feature>
<evidence type="ECO:0000256" key="1">
    <source>
        <dbReference type="SAM" id="MobiDB-lite"/>
    </source>
</evidence>
<feature type="compositionally biased region" description="Polar residues" evidence="1">
    <location>
        <begin position="27"/>
        <end position="39"/>
    </location>
</feature>
<dbReference type="AlphaFoldDB" id="A0A4D6N9X5"/>
<dbReference type="Proteomes" id="UP000501690">
    <property type="component" value="Linkage Group LG10"/>
</dbReference>
<evidence type="ECO:0000313" key="3">
    <source>
        <dbReference type="Proteomes" id="UP000501690"/>
    </source>
</evidence>
<feature type="region of interest" description="Disordered" evidence="1">
    <location>
        <begin position="1"/>
        <end position="48"/>
    </location>
</feature>
<dbReference type="EMBL" id="CP039354">
    <property type="protein sequence ID" value="QCE10680.1"/>
    <property type="molecule type" value="Genomic_DNA"/>
</dbReference>
<proteinExistence type="predicted"/>